<reference evidence="2" key="1">
    <citation type="submission" date="2016-02" db="EMBL/GenBank/DDBJ databases">
        <title>Halorhodospira halochloris DSM-1059 complete genome, version 2.</title>
        <authorList>
            <person name="Tsukatani Y."/>
        </authorList>
    </citation>
    <scope>NUCLEOTIDE SEQUENCE</scope>
    <source>
        <strain evidence="2">DSM 1059</strain>
    </source>
</reference>
<proteinExistence type="predicted"/>
<evidence type="ECO:0000259" key="1">
    <source>
        <dbReference type="Pfam" id="PF00005"/>
    </source>
</evidence>
<dbReference type="Pfam" id="PF00005">
    <property type="entry name" value="ABC_tran"/>
    <property type="match status" value="1"/>
</dbReference>
<dbReference type="PANTHER" id="PTHR24220">
    <property type="entry name" value="IMPORT ATP-BINDING PROTEIN"/>
    <property type="match status" value="1"/>
</dbReference>
<dbReference type="InterPro" id="IPR027417">
    <property type="entry name" value="P-loop_NTPase"/>
</dbReference>
<dbReference type="GO" id="GO:0022857">
    <property type="term" value="F:transmembrane transporter activity"/>
    <property type="evidence" value="ECO:0007669"/>
    <property type="project" value="TreeGrafter"/>
</dbReference>
<dbReference type="InterPro" id="IPR015854">
    <property type="entry name" value="ABC_transpr_LolD-like"/>
</dbReference>
<sequence length="130" mass="14338">MALDLAPGRSDAQAAQEALQWVGLGHRLRHPPERLSGGEQQRVALARALVTGPQLLMADEPTGNLDDATGREVIDLLFDLNRQRSTTLVMVTHDPQVASRCRRICSFRDGVLSELASVDEALRDVQRERS</sequence>
<protein>
    <submittedName>
        <fullName evidence="2">ABC transporter</fullName>
    </submittedName>
</protein>
<dbReference type="Gene3D" id="3.40.50.300">
    <property type="entry name" value="P-loop containing nucleotide triphosphate hydrolases"/>
    <property type="match status" value="1"/>
</dbReference>
<dbReference type="Proteomes" id="UP000218890">
    <property type="component" value="Chromosome"/>
</dbReference>
<accession>A0A0X8XBF9</accession>
<dbReference type="InterPro" id="IPR003439">
    <property type="entry name" value="ABC_transporter-like_ATP-bd"/>
</dbReference>
<evidence type="ECO:0000313" key="2">
    <source>
        <dbReference type="EMBL" id="BAU58487.2"/>
    </source>
</evidence>
<dbReference type="EMBL" id="AP017372">
    <property type="protein sequence ID" value="BAU58487.2"/>
    <property type="molecule type" value="Genomic_DNA"/>
</dbReference>
<dbReference type="KEGG" id="hhk:HH1059_17990"/>
<dbReference type="GO" id="GO:0005524">
    <property type="term" value="F:ATP binding"/>
    <property type="evidence" value="ECO:0007669"/>
    <property type="project" value="InterPro"/>
</dbReference>
<organism evidence="2 3">
    <name type="scientific">Halorhodospira halochloris</name>
    <name type="common">Ectothiorhodospira halochloris</name>
    <dbReference type="NCBI Taxonomy" id="1052"/>
    <lineage>
        <taxon>Bacteria</taxon>
        <taxon>Pseudomonadati</taxon>
        <taxon>Pseudomonadota</taxon>
        <taxon>Gammaproteobacteria</taxon>
        <taxon>Chromatiales</taxon>
        <taxon>Ectothiorhodospiraceae</taxon>
        <taxon>Halorhodospira</taxon>
    </lineage>
</organism>
<dbReference type="SUPFAM" id="SSF52540">
    <property type="entry name" value="P-loop containing nucleoside triphosphate hydrolases"/>
    <property type="match status" value="1"/>
</dbReference>
<dbReference type="AlphaFoldDB" id="A0A0X8XBF9"/>
<keyword evidence="3" id="KW-1185">Reference proteome</keyword>
<dbReference type="GO" id="GO:0016887">
    <property type="term" value="F:ATP hydrolysis activity"/>
    <property type="evidence" value="ECO:0007669"/>
    <property type="project" value="InterPro"/>
</dbReference>
<feature type="domain" description="ABC transporter" evidence="1">
    <location>
        <begin position="12"/>
        <end position="62"/>
    </location>
</feature>
<dbReference type="GO" id="GO:0005886">
    <property type="term" value="C:plasma membrane"/>
    <property type="evidence" value="ECO:0007669"/>
    <property type="project" value="TreeGrafter"/>
</dbReference>
<gene>
    <name evidence="2" type="ORF">HH1059_17990</name>
</gene>
<evidence type="ECO:0000313" key="3">
    <source>
        <dbReference type="Proteomes" id="UP000218890"/>
    </source>
</evidence>
<name>A0A0X8XBF9_HALHR</name>